<keyword evidence="1" id="KW-0472">Membrane</keyword>
<protein>
    <submittedName>
        <fullName evidence="2">Uncharacterized protein</fullName>
    </submittedName>
</protein>
<dbReference type="EMBL" id="UINC01113047">
    <property type="protein sequence ID" value="SVC82402.1"/>
    <property type="molecule type" value="Genomic_DNA"/>
</dbReference>
<evidence type="ECO:0000313" key="2">
    <source>
        <dbReference type="EMBL" id="SVC82402.1"/>
    </source>
</evidence>
<keyword evidence="1" id="KW-0812">Transmembrane</keyword>
<gene>
    <name evidence="2" type="ORF">METZ01_LOCUS335256</name>
</gene>
<feature type="transmembrane region" description="Helical" evidence="1">
    <location>
        <begin position="6"/>
        <end position="22"/>
    </location>
</feature>
<dbReference type="AlphaFoldDB" id="A0A382QCV5"/>
<proteinExistence type="predicted"/>
<accession>A0A382QCV5</accession>
<name>A0A382QCV5_9ZZZZ</name>
<sequence length="98" mass="11632">MDILLVIIALIIIMYIVFKFYGDDGSVEMPRLFDIPFSYWLSAPKDGYRCIECWDEYKDDIKVCADCNKDIVDFSELNFFPWKIDYNALDKIGFIYDK</sequence>
<reference evidence="2" key="1">
    <citation type="submission" date="2018-05" db="EMBL/GenBank/DDBJ databases">
        <authorList>
            <person name="Lanie J.A."/>
            <person name="Ng W.-L."/>
            <person name="Kazmierczak K.M."/>
            <person name="Andrzejewski T.M."/>
            <person name="Davidsen T.M."/>
            <person name="Wayne K.J."/>
            <person name="Tettelin H."/>
            <person name="Glass J.I."/>
            <person name="Rusch D."/>
            <person name="Podicherti R."/>
            <person name="Tsui H.-C.T."/>
            <person name="Winkler M.E."/>
        </authorList>
    </citation>
    <scope>NUCLEOTIDE SEQUENCE</scope>
</reference>
<organism evidence="2">
    <name type="scientific">marine metagenome</name>
    <dbReference type="NCBI Taxonomy" id="408172"/>
    <lineage>
        <taxon>unclassified sequences</taxon>
        <taxon>metagenomes</taxon>
        <taxon>ecological metagenomes</taxon>
    </lineage>
</organism>
<keyword evidence="1" id="KW-1133">Transmembrane helix</keyword>
<evidence type="ECO:0000256" key="1">
    <source>
        <dbReference type="SAM" id="Phobius"/>
    </source>
</evidence>